<proteinExistence type="predicted"/>
<protein>
    <submittedName>
        <fullName evidence="2">Uncharacterized protein</fullName>
    </submittedName>
</protein>
<evidence type="ECO:0000313" key="3">
    <source>
        <dbReference type="Proteomes" id="UP000689967"/>
    </source>
</evidence>
<gene>
    <name evidence="2" type="ORF">JJQ90_05315</name>
</gene>
<evidence type="ECO:0000256" key="1">
    <source>
        <dbReference type="SAM" id="MobiDB-lite"/>
    </source>
</evidence>
<comment type="caution">
    <text evidence="2">The sequence shown here is derived from an EMBL/GenBank/DDBJ whole genome shotgun (WGS) entry which is preliminary data.</text>
</comment>
<dbReference type="RefSeq" id="WP_216873405.1">
    <property type="nucleotide sequence ID" value="NZ_JAERQM010000001.1"/>
</dbReference>
<name>A0ABS6H5T7_9PROT</name>
<evidence type="ECO:0000313" key="2">
    <source>
        <dbReference type="EMBL" id="MBU8543113.1"/>
    </source>
</evidence>
<sequence length="400" mass="42810">MPFADHRPEPADLDRFRTLCGARLWAKRLGDIQQRTALPSLSGRAAQQRHALELVLARLCDPKALARATPAERHAAAFAREAVKLAASLPAPQRARLRDQIAAGLTGEATLMPLFHLLRTAALHRSRGFAVEFTGLAEETPFDLLIRRDGVAAEVVCETVSAEEGREVHRGDWCALVDKVNPELQTWLAAHPGRYLLKMTLPGGMATDSQVADLHGRIAALLAAQKRQDSSADAVLKLDPLVLAGAQASTQGLPAQLRAQFGEEAHLAVTAAAGGGSVFVMAARAGRENSIAGAVTRRCGLVAESRLSGTRPGLLAIFVDDMDRAEWRGLRERLDLEGAARRWMTEPAARHVVAVACTSRMELFGVAPPDGAPEGELRFRNPGHPMGKNPALAPAVASSP</sequence>
<feature type="region of interest" description="Disordered" evidence="1">
    <location>
        <begin position="378"/>
        <end position="400"/>
    </location>
</feature>
<reference evidence="2 3" key="1">
    <citation type="submission" date="2021-01" db="EMBL/GenBank/DDBJ databases">
        <title>Roseomonas sp. nov, a bacterium isolated from an oil production mixture in Yumen Oilfield.</title>
        <authorList>
            <person name="Wu D."/>
        </authorList>
    </citation>
    <scope>NUCLEOTIDE SEQUENCE [LARGE SCALE GENOMIC DNA]</scope>
    <source>
        <strain evidence="2 3">ROY-5-3</strain>
    </source>
</reference>
<keyword evidence="3" id="KW-1185">Reference proteome</keyword>
<organism evidence="2 3">
    <name type="scientific">Falsiroseomonas oleicola</name>
    <dbReference type="NCBI Taxonomy" id="2801474"/>
    <lineage>
        <taxon>Bacteria</taxon>
        <taxon>Pseudomonadati</taxon>
        <taxon>Pseudomonadota</taxon>
        <taxon>Alphaproteobacteria</taxon>
        <taxon>Acetobacterales</taxon>
        <taxon>Roseomonadaceae</taxon>
        <taxon>Falsiroseomonas</taxon>
    </lineage>
</organism>
<accession>A0ABS6H5T7</accession>
<dbReference type="EMBL" id="JAERQM010000001">
    <property type="protein sequence ID" value="MBU8543113.1"/>
    <property type="molecule type" value="Genomic_DNA"/>
</dbReference>
<dbReference type="Proteomes" id="UP000689967">
    <property type="component" value="Unassembled WGS sequence"/>
</dbReference>